<name>A0ACB7YG26_9ERIC</name>
<evidence type="ECO:0000313" key="2">
    <source>
        <dbReference type="Proteomes" id="UP000828048"/>
    </source>
</evidence>
<proteinExistence type="predicted"/>
<gene>
    <name evidence="1" type="ORF">Vadar_024664</name>
</gene>
<comment type="caution">
    <text evidence="1">The sequence shown here is derived from an EMBL/GenBank/DDBJ whole genome shotgun (WGS) entry which is preliminary data.</text>
</comment>
<reference evidence="1 2" key="1">
    <citation type="journal article" date="2021" name="Hortic Res">
        <title>High-quality reference genome and annotation aids understanding of berry development for evergreen blueberry (Vaccinium darrowii).</title>
        <authorList>
            <person name="Yu J."/>
            <person name="Hulse-Kemp A.M."/>
            <person name="Babiker E."/>
            <person name="Staton M."/>
        </authorList>
    </citation>
    <scope>NUCLEOTIDE SEQUENCE [LARGE SCALE GENOMIC DNA]</scope>
    <source>
        <strain evidence="2">cv. NJ 8807/NJ 8810</strain>
        <tissue evidence="1">Young leaf</tissue>
    </source>
</reference>
<dbReference type="EMBL" id="CM037158">
    <property type="protein sequence ID" value="KAH7852425.1"/>
    <property type="molecule type" value="Genomic_DNA"/>
</dbReference>
<protein>
    <submittedName>
        <fullName evidence="1">Uncharacterized protein</fullName>
    </submittedName>
</protein>
<accession>A0ACB7YG26</accession>
<keyword evidence="2" id="KW-1185">Reference proteome</keyword>
<organism evidence="1 2">
    <name type="scientific">Vaccinium darrowii</name>
    <dbReference type="NCBI Taxonomy" id="229202"/>
    <lineage>
        <taxon>Eukaryota</taxon>
        <taxon>Viridiplantae</taxon>
        <taxon>Streptophyta</taxon>
        <taxon>Embryophyta</taxon>
        <taxon>Tracheophyta</taxon>
        <taxon>Spermatophyta</taxon>
        <taxon>Magnoliopsida</taxon>
        <taxon>eudicotyledons</taxon>
        <taxon>Gunneridae</taxon>
        <taxon>Pentapetalae</taxon>
        <taxon>asterids</taxon>
        <taxon>Ericales</taxon>
        <taxon>Ericaceae</taxon>
        <taxon>Vaccinioideae</taxon>
        <taxon>Vaccinieae</taxon>
        <taxon>Vaccinium</taxon>
    </lineage>
</organism>
<dbReference type="Proteomes" id="UP000828048">
    <property type="component" value="Chromosome 8"/>
</dbReference>
<evidence type="ECO:0000313" key="1">
    <source>
        <dbReference type="EMBL" id="KAH7852425.1"/>
    </source>
</evidence>
<sequence>MEEGGGRGRRSSSREMMTSKSSPERGKVGGGVNSVKQKRPAVVVMKPAFRKVQVVYYLSRNGLLEHPHYMEVTHLAHQPLRLKDVMDRLTVLRGKGMPSLHSWSCKRSYKNGYVWNDLAENDIIYPSEGAEYVLKGSELIQGCTENLEKLQVSNLSQEVPDPTFRQKRKPVAIKRHREPAEVDVNSSSRYEDQEEGDDDDENEEYGEYEDKTRYTCSMTPPPQHGSLCSRGVSTDETLQDLTYKNSNTTAELTLDDSSPPSATSSTISEKANDNSNNNISKRYEDGDPASFDSSLSHKSVLLQLISCGGSASFRAMKTVPVVRQQPPCTAARKSTTGSSLHKVVLCKTAAAAAEEEEEDADMISCMSENPRFGNLQAEEKEYFSGSIVEERVRQVEPIGLKRSNSYTEERCSKAELVEAVEYEPKREKAAVKTKCIPRLKSSSKQTKK</sequence>